<dbReference type="EMBL" id="ATMH01002444">
    <property type="protein sequence ID" value="EPY33185.1"/>
    <property type="molecule type" value="Genomic_DNA"/>
</dbReference>
<sequence length="154" mass="18376">MRRMRRERLVHGPSRVNLAQDRHRIRSVRQFQLNQFILRESKAATVSRQDHHVMLRQLLAAAYFADPERRAHRAQWRQIVVAVRKEYWGANAILSLSPDPYHTVLAKLSSMMLWNPSHRRWDYTYSDDTLTKRRLRQEEVLAQLKSTGKLFLSE</sequence>
<protein>
    <submittedName>
        <fullName evidence="1">Uncharacterized protein</fullName>
    </submittedName>
</protein>
<proteinExistence type="predicted"/>
<accession>S9WB33</accession>
<organism evidence="1 2">
    <name type="scientific">Strigomonas culicis</name>
    <dbReference type="NCBI Taxonomy" id="28005"/>
    <lineage>
        <taxon>Eukaryota</taxon>
        <taxon>Discoba</taxon>
        <taxon>Euglenozoa</taxon>
        <taxon>Kinetoplastea</taxon>
        <taxon>Metakinetoplastina</taxon>
        <taxon>Trypanosomatida</taxon>
        <taxon>Trypanosomatidae</taxon>
        <taxon>Strigomonadinae</taxon>
        <taxon>Strigomonas</taxon>
    </lineage>
</organism>
<reference evidence="1 2" key="1">
    <citation type="journal article" date="2013" name="PLoS ONE">
        <title>Predicting the Proteins of Angomonas deanei, Strigomonas culicis and Their Respective Endosymbionts Reveals New Aspects of the Trypanosomatidae Family.</title>
        <authorList>
            <person name="Motta M.C."/>
            <person name="Martins A.C."/>
            <person name="de Souza S.S."/>
            <person name="Catta-Preta C.M."/>
            <person name="Silva R."/>
            <person name="Klein C.C."/>
            <person name="de Almeida L.G."/>
            <person name="de Lima Cunha O."/>
            <person name="Ciapina L.P."/>
            <person name="Brocchi M."/>
            <person name="Colabardini A.C."/>
            <person name="de Araujo Lima B."/>
            <person name="Machado C.R."/>
            <person name="de Almeida Soares C.M."/>
            <person name="Probst C.M."/>
            <person name="de Menezes C.B."/>
            <person name="Thompson C.E."/>
            <person name="Bartholomeu D.C."/>
            <person name="Gradia D.F."/>
            <person name="Pavoni D.P."/>
            <person name="Grisard E.C."/>
            <person name="Fantinatti-Garboggini F."/>
            <person name="Marchini F.K."/>
            <person name="Rodrigues-Luiz G.F."/>
            <person name="Wagner G."/>
            <person name="Goldman G.H."/>
            <person name="Fietto J.L."/>
            <person name="Elias M.C."/>
            <person name="Goldman M.H."/>
            <person name="Sagot M.F."/>
            <person name="Pereira M."/>
            <person name="Stoco P.H."/>
            <person name="de Mendonca-Neto R.P."/>
            <person name="Teixeira S.M."/>
            <person name="Maciel T.E."/>
            <person name="de Oliveira Mendes T.A."/>
            <person name="Urmenyi T.P."/>
            <person name="de Souza W."/>
            <person name="Schenkman S."/>
            <person name="de Vasconcelos A.T."/>
        </authorList>
    </citation>
    <scope>NUCLEOTIDE SEQUENCE [LARGE SCALE GENOMIC DNA]</scope>
</reference>
<name>S9WB33_9TRYP</name>
<keyword evidence="2" id="KW-1185">Reference proteome</keyword>
<comment type="caution">
    <text evidence="1">The sequence shown here is derived from an EMBL/GenBank/DDBJ whole genome shotgun (WGS) entry which is preliminary data.</text>
</comment>
<dbReference type="Proteomes" id="UP000015354">
    <property type="component" value="Unassembled WGS sequence"/>
</dbReference>
<evidence type="ECO:0000313" key="1">
    <source>
        <dbReference type="EMBL" id="EPY33185.1"/>
    </source>
</evidence>
<evidence type="ECO:0000313" key="2">
    <source>
        <dbReference type="Proteomes" id="UP000015354"/>
    </source>
</evidence>
<dbReference type="AlphaFoldDB" id="S9WB33"/>
<gene>
    <name evidence="1" type="ORF">STCU_02444</name>
</gene>
<dbReference type="OrthoDB" id="271403at2759"/>